<keyword evidence="15" id="KW-1185">Reference proteome</keyword>
<keyword evidence="6" id="KW-0479">Metal-binding</keyword>
<dbReference type="SUPFAM" id="SSF57850">
    <property type="entry name" value="RING/U-box"/>
    <property type="match status" value="1"/>
</dbReference>
<dbReference type="PROSITE" id="PS00518">
    <property type="entry name" value="ZF_RING_1"/>
    <property type="match status" value="1"/>
</dbReference>
<keyword evidence="8" id="KW-0833">Ubl conjugation pathway</keyword>
<dbReference type="InterPro" id="IPR013083">
    <property type="entry name" value="Znf_RING/FYVE/PHD"/>
</dbReference>
<proteinExistence type="predicted"/>
<feature type="region of interest" description="Disordered" evidence="12">
    <location>
        <begin position="1"/>
        <end position="23"/>
    </location>
</feature>
<evidence type="ECO:0000256" key="4">
    <source>
        <dbReference type="ARBA" id="ARBA00012483"/>
    </source>
</evidence>
<evidence type="ECO:0000256" key="7">
    <source>
        <dbReference type="ARBA" id="ARBA00022771"/>
    </source>
</evidence>
<keyword evidence="5" id="KW-0808">Transferase</keyword>
<dbReference type="InterPro" id="IPR045103">
    <property type="entry name" value="RNF5/RNF185-like"/>
</dbReference>
<dbReference type="Gene3D" id="3.30.40.10">
    <property type="entry name" value="Zinc/RING finger domain, C3HC4 (zinc finger)"/>
    <property type="match status" value="1"/>
</dbReference>
<dbReference type="EMBL" id="JBDODL010000025">
    <property type="protein sequence ID" value="MES1918183.1"/>
    <property type="molecule type" value="Genomic_DNA"/>
</dbReference>
<evidence type="ECO:0000256" key="6">
    <source>
        <dbReference type="ARBA" id="ARBA00022723"/>
    </source>
</evidence>
<feature type="region of interest" description="Disordered" evidence="12">
    <location>
        <begin position="87"/>
        <end position="118"/>
    </location>
</feature>
<comment type="subcellular location">
    <subcellularLocation>
        <location evidence="2">Endomembrane system</location>
    </subcellularLocation>
</comment>
<protein>
    <recommendedName>
        <fullName evidence="4">RING-type E3 ubiquitin transferase</fullName>
        <ecNumber evidence="4">2.3.2.27</ecNumber>
    </recommendedName>
</protein>
<evidence type="ECO:0000256" key="1">
    <source>
        <dbReference type="ARBA" id="ARBA00000900"/>
    </source>
</evidence>
<gene>
    <name evidence="14" type="ORF">MHBO_000194</name>
</gene>
<dbReference type="InterPro" id="IPR017907">
    <property type="entry name" value="Znf_RING_CS"/>
</dbReference>
<comment type="caution">
    <text evidence="14">The sequence shown here is derived from an EMBL/GenBank/DDBJ whole genome shotgun (WGS) entry which is preliminary data.</text>
</comment>
<dbReference type="SMART" id="SM00184">
    <property type="entry name" value="RING"/>
    <property type="match status" value="1"/>
</dbReference>
<sequence length="146" mass="16448">MDSEIKNNDEKSISDTSVEKTKENERKQKKSLFDCFICFEEAAEPVTTLCGHLFCWSCIHTWIANKNTCPVCKASVTEENIIPLYDRGRASDKTEATPKRPKPKRIEPPQQRGTNNPFNPFGLQNVQTNGVSFSFGVFPFVLSASI</sequence>
<accession>A0ABV2AER8</accession>
<dbReference type="EC" id="2.3.2.27" evidence="4"/>
<reference evidence="14 15" key="1">
    <citation type="journal article" date="2024" name="BMC Biol.">
        <title>Comparative genomics of Ascetosporea gives new insight into the evolutionary basis for animal parasitism in Rhizaria.</title>
        <authorList>
            <person name="Hiltunen Thoren M."/>
            <person name="Onut-Brannstrom I."/>
            <person name="Alfjorden A."/>
            <person name="Peckova H."/>
            <person name="Swords F."/>
            <person name="Hooper C."/>
            <person name="Holzer A.S."/>
            <person name="Bass D."/>
            <person name="Burki F."/>
        </authorList>
    </citation>
    <scope>NUCLEOTIDE SEQUENCE [LARGE SCALE GENOMIC DNA]</scope>
    <source>
        <strain evidence="14">20-A016</strain>
    </source>
</reference>
<name>A0ABV2AER8_9EUKA</name>
<evidence type="ECO:0000256" key="10">
    <source>
        <dbReference type="ARBA" id="ARBA00023136"/>
    </source>
</evidence>
<feature type="compositionally biased region" description="Basic and acidic residues" evidence="12">
    <location>
        <begin position="87"/>
        <end position="98"/>
    </location>
</feature>
<feature type="domain" description="RING-type" evidence="13">
    <location>
        <begin position="35"/>
        <end position="73"/>
    </location>
</feature>
<dbReference type="InterPro" id="IPR001841">
    <property type="entry name" value="Znf_RING"/>
</dbReference>
<evidence type="ECO:0000256" key="9">
    <source>
        <dbReference type="ARBA" id="ARBA00022833"/>
    </source>
</evidence>
<dbReference type="PANTHER" id="PTHR12313">
    <property type="entry name" value="E3 UBIQUITIN-PROTEIN LIGASE RNF5-RELATED"/>
    <property type="match status" value="1"/>
</dbReference>
<comment type="pathway">
    <text evidence="3">Protein modification; protein ubiquitination.</text>
</comment>
<dbReference type="PROSITE" id="PS50089">
    <property type="entry name" value="ZF_RING_2"/>
    <property type="match status" value="1"/>
</dbReference>
<organism evidence="14 15">
    <name type="scientific">Bonamia ostreae</name>
    <dbReference type="NCBI Taxonomy" id="126728"/>
    <lineage>
        <taxon>Eukaryota</taxon>
        <taxon>Sar</taxon>
        <taxon>Rhizaria</taxon>
        <taxon>Endomyxa</taxon>
        <taxon>Ascetosporea</taxon>
        <taxon>Haplosporida</taxon>
        <taxon>Bonamia</taxon>
    </lineage>
</organism>
<evidence type="ECO:0000256" key="8">
    <source>
        <dbReference type="ARBA" id="ARBA00022786"/>
    </source>
</evidence>
<evidence type="ECO:0000256" key="2">
    <source>
        <dbReference type="ARBA" id="ARBA00004308"/>
    </source>
</evidence>
<keyword evidence="10" id="KW-0472">Membrane</keyword>
<evidence type="ECO:0000256" key="12">
    <source>
        <dbReference type="SAM" id="MobiDB-lite"/>
    </source>
</evidence>
<keyword evidence="7 11" id="KW-0863">Zinc-finger</keyword>
<evidence type="ECO:0000259" key="13">
    <source>
        <dbReference type="PROSITE" id="PS50089"/>
    </source>
</evidence>
<evidence type="ECO:0000256" key="11">
    <source>
        <dbReference type="PROSITE-ProRule" id="PRU00175"/>
    </source>
</evidence>
<evidence type="ECO:0000313" key="15">
    <source>
        <dbReference type="Proteomes" id="UP001439008"/>
    </source>
</evidence>
<evidence type="ECO:0000256" key="5">
    <source>
        <dbReference type="ARBA" id="ARBA00022679"/>
    </source>
</evidence>
<dbReference type="Pfam" id="PF13639">
    <property type="entry name" value="zf-RING_2"/>
    <property type="match status" value="1"/>
</dbReference>
<keyword evidence="9" id="KW-0862">Zinc</keyword>
<evidence type="ECO:0000256" key="3">
    <source>
        <dbReference type="ARBA" id="ARBA00004906"/>
    </source>
</evidence>
<comment type="catalytic activity">
    <reaction evidence="1">
        <text>S-ubiquitinyl-[E2 ubiquitin-conjugating enzyme]-L-cysteine + [acceptor protein]-L-lysine = [E2 ubiquitin-conjugating enzyme]-L-cysteine + N(6)-ubiquitinyl-[acceptor protein]-L-lysine.</text>
        <dbReference type="EC" id="2.3.2.27"/>
    </reaction>
</comment>
<evidence type="ECO:0000313" key="14">
    <source>
        <dbReference type="EMBL" id="MES1918183.1"/>
    </source>
</evidence>
<dbReference type="Proteomes" id="UP001439008">
    <property type="component" value="Unassembled WGS sequence"/>
</dbReference>